<organism evidence="10">
    <name type="scientific">Pyricularia oryzae (strain Y34)</name>
    <name type="common">Rice blast fungus</name>
    <name type="synonym">Magnaporthe oryzae</name>
    <dbReference type="NCBI Taxonomy" id="1143189"/>
    <lineage>
        <taxon>Eukaryota</taxon>
        <taxon>Fungi</taxon>
        <taxon>Dikarya</taxon>
        <taxon>Ascomycota</taxon>
        <taxon>Pezizomycotina</taxon>
        <taxon>Sordariomycetes</taxon>
        <taxon>Sordariomycetidae</taxon>
        <taxon>Magnaporthales</taxon>
        <taxon>Pyriculariaceae</taxon>
        <taxon>Pyricularia</taxon>
    </lineage>
</organism>
<dbReference type="PROSITE" id="PS00028">
    <property type="entry name" value="ZINC_FINGER_C2H2_1"/>
    <property type="match status" value="1"/>
</dbReference>
<feature type="compositionally biased region" description="Low complexity" evidence="8">
    <location>
        <begin position="36"/>
        <end position="60"/>
    </location>
</feature>
<dbReference type="InterPro" id="IPR013087">
    <property type="entry name" value="Znf_C2H2_type"/>
</dbReference>
<gene>
    <name evidence="10" type="ORF">OOU_Y34scaffold00936g20</name>
</gene>
<dbReference type="SUPFAM" id="SSF57667">
    <property type="entry name" value="beta-beta-alpha zinc fingers"/>
    <property type="match status" value="1"/>
</dbReference>
<evidence type="ECO:0000256" key="8">
    <source>
        <dbReference type="SAM" id="MobiDB-lite"/>
    </source>
</evidence>
<dbReference type="CDD" id="cd12148">
    <property type="entry name" value="fungal_TF_MHR"/>
    <property type="match status" value="1"/>
</dbReference>
<dbReference type="GO" id="GO:0006351">
    <property type="term" value="P:DNA-templated transcription"/>
    <property type="evidence" value="ECO:0007669"/>
    <property type="project" value="InterPro"/>
</dbReference>
<evidence type="ECO:0000259" key="9">
    <source>
        <dbReference type="PROSITE" id="PS50157"/>
    </source>
</evidence>
<feature type="compositionally biased region" description="Pro residues" evidence="8">
    <location>
        <begin position="1"/>
        <end position="10"/>
    </location>
</feature>
<dbReference type="GO" id="GO:0000978">
    <property type="term" value="F:RNA polymerase II cis-regulatory region sequence-specific DNA binding"/>
    <property type="evidence" value="ECO:0007669"/>
    <property type="project" value="InterPro"/>
</dbReference>
<feature type="region of interest" description="Disordered" evidence="8">
    <location>
        <begin position="243"/>
        <end position="270"/>
    </location>
</feature>
<evidence type="ECO:0000256" key="2">
    <source>
        <dbReference type="ARBA" id="ARBA00022723"/>
    </source>
</evidence>
<feature type="compositionally biased region" description="Low complexity" evidence="8">
    <location>
        <begin position="161"/>
        <end position="180"/>
    </location>
</feature>
<dbReference type="GO" id="GO:0005634">
    <property type="term" value="C:nucleus"/>
    <property type="evidence" value="ECO:0007669"/>
    <property type="project" value="UniProtKB-SubCell"/>
</dbReference>
<evidence type="ECO:0000256" key="3">
    <source>
        <dbReference type="ARBA" id="ARBA00022737"/>
    </source>
</evidence>
<evidence type="ECO:0000313" key="10">
    <source>
        <dbReference type="EMBL" id="ELQ33493.1"/>
    </source>
</evidence>
<reference evidence="10" key="1">
    <citation type="journal article" date="2012" name="PLoS Genet.">
        <title>Comparative analysis of the genomes of two field isolates of the rice blast fungus Magnaporthe oryzae.</title>
        <authorList>
            <person name="Xue M."/>
            <person name="Yang J."/>
            <person name="Li Z."/>
            <person name="Hu S."/>
            <person name="Yao N."/>
            <person name="Dean R.A."/>
            <person name="Zhao W."/>
            <person name="Shen M."/>
            <person name="Zhang H."/>
            <person name="Li C."/>
            <person name="Liu L."/>
            <person name="Cao L."/>
            <person name="Xu X."/>
            <person name="Xing Y."/>
            <person name="Hsiang T."/>
            <person name="Zhang Z."/>
            <person name="Xu J.R."/>
            <person name="Peng Y.L."/>
        </authorList>
    </citation>
    <scope>NUCLEOTIDE SEQUENCE</scope>
    <source>
        <strain evidence="10">Y34</strain>
    </source>
</reference>
<comment type="subcellular location">
    <subcellularLocation>
        <location evidence="1">Nucleus</location>
    </subcellularLocation>
</comment>
<dbReference type="EMBL" id="JH793713">
    <property type="protein sequence ID" value="ELQ33493.1"/>
    <property type="molecule type" value="Genomic_DNA"/>
</dbReference>
<dbReference type="GO" id="GO:0008270">
    <property type="term" value="F:zinc ion binding"/>
    <property type="evidence" value="ECO:0007669"/>
    <property type="project" value="UniProtKB-KW"/>
</dbReference>
<evidence type="ECO:0000256" key="6">
    <source>
        <dbReference type="ARBA" id="ARBA00023242"/>
    </source>
</evidence>
<feature type="region of interest" description="Disordered" evidence="8">
    <location>
        <begin position="541"/>
        <end position="570"/>
    </location>
</feature>
<name>A0AA97NNI6_PYRO3</name>
<feature type="compositionally biased region" description="Polar residues" evidence="8">
    <location>
        <begin position="137"/>
        <end position="147"/>
    </location>
</feature>
<feature type="domain" description="C2H2-type" evidence="9">
    <location>
        <begin position="101"/>
        <end position="125"/>
    </location>
</feature>
<dbReference type="Proteomes" id="UP000011086">
    <property type="component" value="Unassembled WGS sequence"/>
</dbReference>
<sequence>MSTRAEPPPTRQETQTTEPASNSSTGHRAARRPSESPTYSPASATASASASGSTAPAPTRRASRRGAPRRFRCDVEGCGKLYTRAEHLQRHQLNHNPREIFECNEDGCSHCFVRADLLARHKNRHHSYSYVPRNRGTARSSSCSSNAVPRPESDGQARAGASVQSIVSTTTTTTNVTTAAGVDDGGPPGVLHNAQPSPRVPHDAVLMTPESSVGQLSGAGGTIHAPPGWSPTMVDTINTAATASTRDTSNNNNNNNNNNSNGNGTSNPHGLLPRKAMFYGHVQGLAEQTAPPVMPWGFPPEDTLIRDNFATWLFDTQGHYNDINVANVPFLEGGLESPFNTNIPYDYESLTSRSQLETPPRQTDAEELLSDYRRQEILRWFKAFRVKYPKLEPLVSNLVSTGNNPDHPPALNLEMMRDCLREYWEHVSSRLPIIHEPTFFCNRCSMLLLLVMIALGAASLRNRDASGALVDYGGFADVIIWGLRWEIVTAEEATPPVSLAVAQALLLLEFHEKMYSSRRLHERAHIYHSSTLTLLRRGSPLIGRSGSETPPEQHQYGSGATSNSNNQPMDSQTWWTKWAETESMHRVVYAAFMMDVVHAAMFGHAADMAPHEIRLPLPCDDQLWTAASAESMREKDANLRMYGLRPISFLDGLKRAVHANEVQTHSFGRMVIMCGLLSVGWHLSRREPHLKWLDLTPPGSSETRDGWRKTLLSAFDEWKRSFDCAQGGGAVSLGGIPGSVAGAGKATDANNGPIQSAAVLYRLAHISLHVDIVDCQVYAGAKQLLGRKVSTRDYVNVVARMKAWAGLPATRHAVLHAFKLLYQVLVDQRQPLVAGSELLSASSSSAYGGGGVSNQTNRLPPIKISTYSCRSEDDPHRPWIMYYATLSIWAFVRALQSRGGGSASAEHMTTTAAAALQAQLQPHTGLLGPGAFNPVANYNSVVAYLSGVARLTELKEDTAMGLGEGLGDLLDCVSAILGEAHSELLREARLRLSACKGMPA</sequence>
<dbReference type="InterPro" id="IPR051059">
    <property type="entry name" value="VerF-like"/>
</dbReference>
<keyword evidence="2" id="KW-0479">Metal-binding</keyword>
<dbReference type="PANTHER" id="PTHR40626:SF11">
    <property type="entry name" value="ZINC FINGER PROTEIN YPR022C"/>
    <property type="match status" value="1"/>
</dbReference>
<dbReference type="PROSITE" id="PS50157">
    <property type="entry name" value="ZINC_FINGER_C2H2_2"/>
    <property type="match status" value="2"/>
</dbReference>
<feature type="region of interest" description="Disordered" evidence="8">
    <location>
        <begin position="130"/>
        <end position="196"/>
    </location>
</feature>
<evidence type="ECO:0000256" key="1">
    <source>
        <dbReference type="ARBA" id="ARBA00004123"/>
    </source>
</evidence>
<dbReference type="GO" id="GO:0000981">
    <property type="term" value="F:DNA-binding transcription factor activity, RNA polymerase II-specific"/>
    <property type="evidence" value="ECO:0007669"/>
    <property type="project" value="InterPro"/>
</dbReference>
<dbReference type="Pfam" id="PF04082">
    <property type="entry name" value="Fungal_trans"/>
    <property type="match status" value="1"/>
</dbReference>
<accession>A0AA97NNI6</accession>
<evidence type="ECO:0000256" key="4">
    <source>
        <dbReference type="ARBA" id="ARBA00022771"/>
    </source>
</evidence>
<dbReference type="GO" id="GO:0000785">
    <property type="term" value="C:chromatin"/>
    <property type="evidence" value="ECO:0007669"/>
    <property type="project" value="TreeGrafter"/>
</dbReference>
<evidence type="ECO:0000256" key="5">
    <source>
        <dbReference type="ARBA" id="ARBA00022833"/>
    </source>
</evidence>
<keyword evidence="5" id="KW-0862">Zinc</keyword>
<keyword evidence="4 7" id="KW-0863">Zinc-finger</keyword>
<protein>
    <recommendedName>
        <fullName evidence="9">C2H2-type domain-containing protein</fullName>
    </recommendedName>
</protein>
<proteinExistence type="predicted"/>
<feature type="compositionally biased region" description="Low complexity" evidence="8">
    <location>
        <begin position="248"/>
        <end position="267"/>
    </location>
</feature>
<dbReference type="InterPro" id="IPR007219">
    <property type="entry name" value="XnlR_reg_dom"/>
</dbReference>
<feature type="region of interest" description="Disordered" evidence="8">
    <location>
        <begin position="1"/>
        <end position="68"/>
    </location>
</feature>
<feature type="domain" description="C2H2-type" evidence="9">
    <location>
        <begin position="71"/>
        <end position="100"/>
    </location>
</feature>
<dbReference type="Pfam" id="PF00096">
    <property type="entry name" value="zf-C2H2"/>
    <property type="match status" value="1"/>
</dbReference>
<dbReference type="SMART" id="SM00355">
    <property type="entry name" value="ZnF_C2H2"/>
    <property type="match status" value="2"/>
</dbReference>
<dbReference type="AlphaFoldDB" id="A0AA97NNI6"/>
<feature type="compositionally biased region" description="Polar residues" evidence="8">
    <location>
        <begin position="546"/>
        <end position="570"/>
    </location>
</feature>
<dbReference type="SMR" id="A0AA97NNI6"/>
<evidence type="ECO:0000256" key="7">
    <source>
        <dbReference type="PROSITE-ProRule" id="PRU00042"/>
    </source>
</evidence>
<keyword evidence="3" id="KW-0677">Repeat</keyword>
<dbReference type="Gene3D" id="3.30.160.60">
    <property type="entry name" value="Classic Zinc Finger"/>
    <property type="match status" value="1"/>
</dbReference>
<dbReference type="InterPro" id="IPR036236">
    <property type="entry name" value="Znf_C2H2_sf"/>
</dbReference>
<dbReference type="PANTHER" id="PTHR40626">
    <property type="entry name" value="MIP31509P"/>
    <property type="match status" value="1"/>
</dbReference>
<keyword evidence="6" id="KW-0539">Nucleus</keyword>